<reference evidence="1" key="2">
    <citation type="submission" date="2023-01" db="EMBL/GenBank/DDBJ databases">
        <authorList>
            <person name="Sun Q."/>
            <person name="Evtushenko L."/>
        </authorList>
    </citation>
    <scope>NUCLEOTIDE SEQUENCE</scope>
    <source>
        <strain evidence="1">VKM B-2789</strain>
    </source>
</reference>
<reference evidence="1" key="1">
    <citation type="journal article" date="2014" name="Int. J. Syst. Evol. Microbiol.">
        <title>Complete genome sequence of Corynebacterium casei LMG S-19264T (=DSM 44701T), isolated from a smear-ripened cheese.</title>
        <authorList>
            <consortium name="US DOE Joint Genome Institute (JGI-PGF)"/>
            <person name="Walter F."/>
            <person name="Albersmeier A."/>
            <person name="Kalinowski J."/>
            <person name="Ruckert C."/>
        </authorList>
    </citation>
    <scope>NUCLEOTIDE SEQUENCE</scope>
    <source>
        <strain evidence="1">VKM B-2789</strain>
    </source>
</reference>
<sequence>MGAGGVAATLPAAATSRLVACALAGAAAPPRAFEGAGVVLADVGFADTSLVDAGLAAVPVAFAARCVVAAVAAGLLAPTAAPAAALPGFFEAPVFEEEGAAVSVEVSSVAVERAAVRRRLVERSVFRLLTACPRGCVRS</sequence>
<evidence type="ECO:0000313" key="2">
    <source>
        <dbReference type="Proteomes" id="UP001143330"/>
    </source>
</evidence>
<organism evidence="1 2">
    <name type="scientific">Ancylobacter defluvii</name>
    <dbReference type="NCBI Taxonomy" id="1282440"/>
    <lineage>
        <taxon>Bacteria</taxon>
        <taxon>Pseudomonadati</taxon>
        <taxon>Pseudomonadota</taxon>
        <taxon>Alphaproteobacteria</taxon>
        <taxon>Hyphomicrobiales</taxon>
        <taxon>Xanthobacteraceae</taxon>
        <taxon>Ancylobacter</taxon>
    </lineage>
</organism>
<proteinExistence type="predicted"/>
<dbReference type="AlphaFoldDB" id="A0A9W6JUM9"/>
<gene>
    <name evidence="1" type="ORF">GCM10017653_06730</name>
</gene>
<accession>A0A9W6JUM9</accession>
<name>A0A9W6JUM9_9HYPH</name>
<comment type="caution">
    <text evidence="1">The sequence shown here is derived from an EMBL/GenBank/DDBJ whole genome shotgun (WGS) entry which is preliminary data.</text>
</comment>
<protein>
    <submittedName>
        <fullName evidence="1">Uncharacterized protein</fullName>
    </submittedName>
</protein>
<dbReference type="EMBL" id="BSFM01000003">
    <property type="protein sequence ID" value="GLK82604.1"/>
    <property type="molecule type" value="Genomic_DNA"/>
</dbReference>
<dbReference type="Proteomes" id="UP001143330">
    <property type="component" value="Unassembled WGS sequence"/>
</dbReference>
<evidence type="ECO:0000313" key="1">
    <source>
        <dbReference type="EMBL" id="GLK82604.1"/>
    </source>
</evidence>
<keyword evidence="2" id="KW-1185">Reference proteome</keyword>